<dbReference type="Proteomes" id="UP000694890">
    <property type="component" value="Linkage group LG20"/>
</dbReference>
<dbReference type="GO" id="GO:0016020">
    <property type="term" value="C:membrane"/>
    <property type="evidence" value="ECO:0007669"/>
    <property type="project" value="UniProtKB-SubCell"/>
</dbReference>
<dbReference type="GeneID" id="108893176"/>
<dbReference type="AlphaFoldDB" id="A0AAJ7Q4F7"/>
<dbReference type="KEGG" id="lcf:108893176"/>
<dbReference type="RefSeq" id="XP_018546551.2">
    <property type="nucleotide sequence ID" value="XM_018691035.2"/>
</dbReference>
<evidence type="ECO:0000256" key="8">
    <source>
        <dbReference type="SAM" id="Phobius"/>
    </source>
</evidence>
<dbReference type="SMART" id="SM00679">
    <property type="entry name" value="CTNS"/>
    <property type="match status" value="2"/>
</dbReference>
<dbReference type="PANTHER" id="PTHR12226">
    <property type="entry name" value="MANNOSE-P-DOLICHOL UTILIZATION DEFECT 1 LEC35 -RELATED"/>
    <property type="match status" value="1"/>
</dbReference>
<evidence type="ECO:0000313" key="10">
    <source>
        <dbReference type="RefSeq" id="XP_018546551.2"/>
    </source>
</evidence>
<feature type="transmembrane region" description="Helical" evidence="8">
    <location>
        <begin position="137"/>
        <end position="159"/>
    </location>
</feature>
<feature type="transmembrane region" description="Helical" evidence="8">
    <location>
        <begin position="274"/>
        <end position="297"/>
    </location>
</feature>
<keyword evidence="2" id="KW-0813">Transport</keyword>
<evidence type="ECO:0000256" key="4">
    <source>
        <dbReference type="ARBA" id="ARBA00022737"/>
    </source>
</evidence>
<dbReference type="InterPro" id="IPR016817">
    <property type="entry name" value="MannP-dilichol_defect-1"/>
</dbReference>
<dbReference type="Gene3D" id="1.20.1280.290">
    <property type="match status" value="1"/>
</dbReference>
<dbReference type="GO" id="GO:0009312">
    <property type="term" value="P:oligosaccharide biosynthetic process"/>
    <property type="evidence" value="ECO:0007669"/>
    <property type="project" value="TreeGrafter"/>
</dbReference>
<keyword evidence="3 8" id="KW-0812">Transmembrane</keyword>
<feature type="transmembrane region" description="Helical" evidence="8">
    <location>
        <begin position="195"/>
        <end position="228"/>
    </location>
</feature>
<dbReference type="InterPro" id="IPR006603">
    <property type="entry name" value="PQ-loop_rpt"/>
</dbReference>
<evidence type="ECO:0000256" key="2">
    <source>
        <dbReference type="ARBA" id="ARBA00022448"/>
    </source>
</evidence>
<reference evidence="10" key="1">
    <citation type="submission" date="2025-08" db="UniProtKB">
        <authorList>
            <consortium name="RefSeq"/>
        </authorList>
    </citation>
    <scope>IDENTIFICATION</scope>
    <source>
        <tissue evidence="10">Brain</tissue>
    </source>
</reference>
<keyword evidence="5 8" id="KW-1133">Transmembrane helix</keyword>
<proteinExistence type="inferred from homology"/>
<feature type="non-terminal residue" evidence="10">
    <location>
        <position position="1"/>
    </location>
</feature>
<feature type="transmembrane region" description="Helical" evidence="8">
    <location>
        <begin position="171"/>
        <end position="189"/>
    </location>
</feature>
<name>A0AAJ7Q4F7_LATCA</name>
<gene>
    <name evidence="10" type="primary">LOC108893176</name>
</gene>
<keyword evidence="4" id="KW-0677">Repeat</keyword>
<dbReference type="Pfam" id="PF04193">
    <property type="entry name" value="PQ-loop"/>
    <property type="match status" value="1"/>
</dbReference>
<protein>
    <submittedName>
        <fullName evidence="10">Mannose-P-dolichol utilization defect 1 protein</fullName>
    </submittedName>
</protein>
<sequence>FSPQREGGLSYFFKCSRGLPHHKYCRRRYQSTIRAVCTLRPVNIGESLNHSPTKRYRGSLLVTVDRPTMATSPVKEFLVTYLMPEKCYGEIFINFHWHVPCLKFILNRIAAFWIILDTFLAQLPQVLKILWRGSAEGLSLSSVLLQLYAFSCPVVYAVAKNFPLFAWAERLFMVAQTAAIVFLILHYRGNTLKGMLFLLAYGGVMFLLGSYAAAAVVSVMEASSLAALIASKVLQAGTNYRNGHTGQLSTLSVLLTWAGSLGVGFVTLQETGSSLATLSHVLSASLSCVLLAQVLCYKSCTTTKKKSE</sequence>
<feature type="transmembrane region" description="Helical" evidence="8">
    <location>
        <begin position="110"/>
        <end position="131"/>
    </location>
</feature>
<comment type="subcellular location">
    <subcellularLocation>
        <location evidence="1">Membrane</location>
        <topology evidence="1">Multi-pass membrane protein</topology>
    </subcellularLocation>
</comment>
<evidence type="ECO:0000256" key="6">
    <source>
        <dbReference type="ARBA" id="ARBA00023136"/>
    </source>
</evidence>
<accession>A0AAJ7Q4F7</accession>
<evidence type="ECO:0000313" key="9">
    <source>
        <dbReference type="Proteomes" id="UP000694890"/>
    </source>
</evidence>
<evidence type="ECO:0000256" key="5">
    <source>
        <dbReference type="ARBA" id="ARBA00022989"/>
    </source>
</evidence>
<keyword evidence="6 8" id="KW-0472">Membrane</keyword>
<evidence type="ECO:0000256" key="7">
    <source>
        <dbReference type="ARBA" id="ARBA00038475"/>
    </source>
</evidence>
<comment type="similarity">
    <text evidence="7">Belongs to the MPDU1 (TC 2.A.43.3) family.</text>
</comment>
<organism evidence="9 10">
    <name type="scientific">Lates calcarifer</name>
    <name type="common">Barramundi</name>
    <name type="synonym">Holocentrus calcarifer</name>
    <dbReference type="NCBI Taxonomy" id="8187"/>
    <lineage>
        <taxon>Eukaryota</taxon>
        <taxon>Metazoa</taxon>
        <taxon>Chordata</taxon>
        <taxon>Craniata</taxon>
        <taxon>Vertebrata</taxon>
        <taxon>Euteleostomi</taxon>
        <taxon>Actinopterygii</taxon>
        <taxon>Neopterygii</taxon>
        <taxon>Teleostei</taxon>
        <taxon>Neoteleostei</taxon>
        <taxon>Acanthomorphata</taxon>
        <taxon>Carangaria</taxon>
        <taxon>Carangaria incertae sedis</taxon>
        <taxon>Centropomidae</taxon>
        <taxon>Lates</taxon>
    </lineage>
</organism>
<evidence type="ECO:0000256" key="3">
    <source>
        <dbReference type="ARBA" id="ARBA00022692"/>
    </source>
</evidence>
<evidence type="ECO:0000256" key="1">
    <source>
        <dbReference type="ARBA" id="ARBA00004141"/>
    </source>
</evidence>
<dbReference type="PANTHER" id="PTHR12226:SF2">
    <property type="entry name" value="MANNOSE-P-DOLICHOL UTILIZATION DEFECT 1 PROTEIN"/>
    <property type="match status" value="1"/>
</dbReference>